<feature type="compositionally biased region" description="Basic and acidic residues" evidence="1">
    <location>
        <begin position="189"/>
        <end position="199"/>
    </location>
</feature>
<reference evidence="2 3" key="1">
    <citation type="submission" date="2024-06" db="EMBL/GenBank/DDBJ databases">
        <authorList>
            <person name="Pan Q."/>
            <person name="Wen M."/>
            <person name="Jouanno E."/>
            <person name="Zahm M."/>
            <person name="Klopp C."/>
            <person name="Cabau C."/>
            <person name="Louis A."/>
            <person name="Berthelot C."/>
            <person name="Parey E."/>
            <person name="Roest Crollius H."/>
            <person name="Montfort J."/>
            <person name="Robinson-Rechavi M."/>
            <person name="Bouchez O."/>
            <person name="Lampietro C."/>
            <person name="Lopez Roques C."/>
            <person name="Donnadieu C."/>
            <person name="Postlethwait J."/>
            <person name="Bobe J."/>
            <person name="Verreycken H."/>
            <person name="Guiguen Y."/>
        </authorList>
    </citation>
    <scope>NUCLEOTIDE SEQUENCE [LARGE SCALE GENOMIC DNA]</scope>
    <source>
        <strain evidence="2">Up_M1</strain>
        <tissue evidence="2">Testis</tissue>
    </source>
</reference>
<feature type="compositionally biased region" description="Basic and acidic residues" evidence="1">
    <location>
        <begin position="209"/>
        <end position="218"/>
    </location>
</feature>
<comment type="caution">
    <text evidence="2">The sequence shown here is derived from an EMBL/GenBank/DDBJ whole genome shotgun (WGS) entry which is preliminary data.</text>
</comment>
<feature type="compositionally biased region" description="Acidic residues" evidence="1">
    <location>
        <begin position="219"/>
        <end position="239"/>
    </location>
</feature>
<evidence type="ECO:0000256" key="1">
    <source>
        <dbReference type="SAM" id="MobiDB-lite"/>
    </source>
</evidence>
<feature type="compositionally biased region" description="Polar residues" evidence="1">
    <location>
        <begin position="409"/>
        <end position="423"/>
    </location>
</feature>
<gene>
    <name evidence="2" type="ORF">UPYG_G00036870</name>
</gene>
<accession>A0ABD0XP32</accession>
<proteinExistence type="predicted"/>
<organism evidence="2 3">
    <name type="scientific">Umbra pygmaea</name>
    <name type="common">Eastern mudminnow</name>
    <dbReference type="NCBI Taxonomy" id="75934"/>
    <lineage>
        <taxon>Eukaryota</taxon>
        <taxon>Metazoa</taxon>
        <taxon>Chordata</taxon>
        <taxon>Craniata</taxon>
        <taxon>Vertebrata</taxon>
        <taxon>Euteleostomi</taxon>
        <taxon>Actinopterygii</taxon>
        <taxon>Neopterygii</taxon>
        <taxon>Teleostei</taxon>
        <taxon>Protacanthopterygii</taxon>
        <taxon>Esociformes</taxon>
        <taxon>Umbridae</taxon>
        <taxon>Umbra</taxon>
    </lineage>
</organism>
<feature type="region of interest" description="Disordered" evidence="1">
    <location>
        <begin position="27"/>
        <end position="429"/>
    </location>
</feature>
<evidence type="ECO:0000313" key="2">
    <source>
        <dbReference type="EMBL" id="KAL1023139.1"/>
    </source>
</evidence>
<keyword evidence="3" id="KW-1185">Reference proteome</keyword>
<feature type="compositionally biased region" description="Acidic residues" evidence="1">
    <location>
        <begin position="365"/>
        <end position="400"/>
    </location>
</feature>
<feature type="compositionally biased region" description="Acidic residues" evidence="1">
    <location>
        <begin position="119"/>
        <end position="135"/>
    </location>
</feature>
<name>A0ABD0XP32_UMBPY</name>
<dbReference type="Proteomes" id="UP001557470">
    <property type="component" value="Unassembled WGS sequence"/>
</dbReference>
<sequence>MLHNSVFYLHLTQAKSVQEKLAEAILKEIQSHSEPELSDTSTETEEDPTEKNQQQETAAEPGSDVPLQQETSRDYGKSEEGLVKVAVETHENEDEEMTTIDNEREKVEEVPETGVDVVKDEEDTDEENAEEGEVQGEEKSEDTNTEKDMVADDEKVRLDESEKEDDEKAALIDDELASKENVEQVENEEILKVKGKLENSEMGEEDKTDGEGKNQAEKEADEETEEELLNENIADSEEGEQMKTSDIQAQESIIQESKKDKDELFKESETLVSRDEMEKKDSGVDAANGETTAALEVLNETRRQGAVSSSQAAQGKENTESDDTPIEKDMEAETMTDELNKVVTEEDAKDLDTSDKFDENKVDQEADTDNSNEEAMPENPEEDVNDNEIEEPEEPEEPQENSEQKSMDRTGNITIESENSNPDAGTENLVEGNISGALTQEAMNTVIWNQLRTLFK</sequence>
<feature type="compositionally biased region" description="Basic and acidic residues" evidence="1">
    <location>
        <begin position="338"/>
        <end position="364"/>
    </location>
</feature>
<dbReference type="EMBL" id="JAGEUA010000001">
    <property type="protein sequence ID" value="KAL1023139.1"/>
    <property type="molecule type" value="Genomic_DNA"/>
</dbReference>
<feature type="compositionally biased region" description="Basic and acidic residues" evidence="1">
    <location>
        <begin position="71"/>
        <end position="90"/>
    </location>
</feature>
<protein>
    <submittedName>
        <fullName evidence="2">Uncharacterized protein</fullName>
    </submittedName>
</protein>
<dbReference type="AlphaFoldDB" id="A0ABD0XP32"/>
<feature type="compositionally biased region" description="Basic and acidic residues" evidence="1">
    <location>
        <begin position="136"/>
        <end position="182"/>
    </location>
</feature>
<evidence type="ECO:0000313" key="3">
    <source>
        <dbReference type="Proteomes" id="UP001557470"/>
    </source>
</evidence>
<feature type="compositionally biased region" description="Polar residues" evidence="1">
    <location>
        <begin position="242"/>
        <end position="255"/>
    </location>
</feature>
<feature type="compositionally biased region" description="Basic and acidic residues" evidence="1">
    <location>
        <begin position="256"/>
        <end position="283"/>
    </location>
</feature>